<evidence type="ECO:0000256" key="7">
    <source>
        <dbReference type="ARBA" id="ARBA00023136"/>
    </source>
</evidence>
<evidence type="ECO:0000259" key="9">
    <source>
        <dbReference type="Pfam" id="PF01345"/>
    </source>
</evidence>
<feature type="signal peptide" evidence="8">
    <location>
        <begin position="1"/>
        <end position="18"/>
    </location>
</feature>
<dbReference type="InterPro" id="IPR003995">
    <property type="entry name" value="RTX_toxin_determinant-A"/>
</dbReference>
<dbReference type="SUPFAM" id="SSF101908">
    <property type="entry name" value="Putative isomerase YbhE"/>
    <property type="match status" value="1"/>
</dbReference>
<proteinExistence type="predicted"/>
<name>A0ABV1TM02_9ACTN</name>
<dbReference type="PRINTS" id="PR01488">
    <property type="entry name" value="RTXTOXINA"/>
</dbReference>
<dbReference type="InterPro" id="IPR047589">
    <property type="entry name" value="DUF11_rpt"/>
</dbReference>
<comment type="caution">
    <text evidence="10">The sequence shown here is derived from an EMBL/GenBank/DDBJ whole genome shotgun (WGS) entry which is preliminary data.</text>
</comment>
<protein>
    <submittedName>
        <fullName evidence="10">Calcium-binding protein</fullName>
    </submittedName>
</protein>
<evidence type="ECO:0000256" key="5">
    <source>
        <dbReference type="ARBA" id="ARBA00022737"/>
    </source>
</evidence>
<dbReference type="PRINTS" id="PR00313">
    <property type="entry name" value="CABNDNGRPT"/>
</dbReference>
<dbReference type="Proteomes" id="UP001490365">
    <property type="component" value="Unassembled WGS sequence"/>
</dbReference>
<dbReference type="InterPro" id="IPR011049">
    <property type="entry name" value="Serralysin-like_metalloprot_C"/>
</dbReference>
<dbReference type="InterPro" id="IPR013431">
    <property type="entry name" value="Delta_60_rpt"/>
</dbReference>
<keyword evidence="6" id="KW-0843">Virulence</keyword>
<evidence type="ECO:0000256" key="6">
    <source>
        <dbReference type="ARBA" id="ARBA00023026"/>
    </source>
</evidence>
<dbReference type="PANTHER" id="PTHR38340">
    <property type="entry name" value="S-LAYER PROTEIN"/>
    <property type="match status" value="1"/>
</dbReference>
<dbReference type="Pfam" id="PF00353">
    <property type="entry name" value="HemolysinCabind"/>
    <property type="match status" value="2"/>
</dbReference>
<dbReference type="NCBIfam" id="TIGR01451">
    <property type="entry name" value="B_ant_repeat"/>
    <property type="match status" value="1"/>
</dbReference>
<evidence type="ECO:0000256" key="2">
    <source>
        <dbReference type="ARBA" id="ARBA00004613"/>
    </source>
</evidence>
<dbReference type="Gene3D" id="2.150.10.10">
    <property type="entry name" value="Serralysin-like metalloprotease, C-terminal"/>
    <property type="match status" value="1"/>
</dbReference>
<dbReference type="InterPro" id="IPR001434">
    <property type="entry name" value="OmcB-like_DUF11"/>
</dbReference>
<keyword evidence="7" id="KW-0472">Membrane</keyword>
<keyword evidence="3" id="KW-0964">Secreted</keyword>
<reference evidence="10 11" key="1">
    <citation type="submission" date="2024-06" db="EMBL/GenBank/DDBJ databases">
        <title>The Natural Products Discovery Center: Release of the First 8490 Sequenced Strains for Exploring Actinobacteria Biosynthetic Diversity.</title>
        <authorList>
            <person name="Kalkreuter E."/>
            <person name="Kautsar S.A."/>
            <person name="Yang D."/>
            <person name="Bader C.D."/>
            <person name="Teijaro C.N."/>
            <person name="Fluegel L."/>
            <person name="Davis C.M."/>
            <person name="Simpson J.R."/>
            <person name="Lauterbach L."/>
            <person name="Steele A.D."/>
            <person name="Gui C."/>
            <person name="Meng S."/>
            <person name="Li G."/>
            <person name="Viehrig K."/>
            <person name="Ye F."/>
            <person name="Su P."/>
            <person name="Kiefer A.F."/>
            <person name="Nichols A."/>
            <person name="Cepeda A.J."/>
            <person name="Yan W."/>
            <person name="Fan B."/>
            <person name="Jiang Y."/>
            <person name="Adhikari A."/>
            <person name="Zheng C.-J."/>
            <person name="Schuster L."/>
            <person name="Cowan T.M."/>
            <person name="Smanski M.J."/>
            <person name="Chevrette M.G."/>
            <person name="De Carvalho L.P.S."/>
            <person name="Shen B."/>
        </authorList>
    </citation>
    <scope>NUCLEOTIDE SEQUENCE [LARGE SCALE GENOMIC DNA]</scope>
    <source>
        <strain evidence="10 11">NPDC001694</strain>
    </source>
</reference>
<keyword evidence="4" id="KW-0800">Toxin</keyword>
<keyword evidence="11" id="KW-1185">Reference proteome</keyword>
<evidence type="ECO:0000313" key="10">
    <source>
        <dbReference type="EMBL" id="MER6271061.1"/>
    </source>
</evidence>
<keyword evidence="8" id="KW-0732">Signal</keyword>
<accession>A0ABV1TM02</accession>
<dbReference type="InterPro" id="IPR013783">
    <property type="entry name" value="Ig-like_fold"/>
</dbReference>
<dbReference type="Pfam" id="PF01345">
    <property type="entry name" value="DUF11"/>
    <property type="match status" value="1"/>
</dbReference>
<evidence type="ECO:0000256" key="8">
    <source>
        <dbReference type="SAM" id="SignalP"/>
    </source>
</evidence>
<dbReference type="InterPro" id="IPR018511">
    <property type="entry name" value="Hemolysin-typ_Ca-bd_CS"/>
</dbReference>
<keyword evidence="5" id="KW-0677">Repeat</keyword>
<feature type="chain" id="PRO_5046435854" evidence="8">
    <location>
        <begin position="19"/>
        <end position="656"/>
    </location>
</feature>
<gene>
    <name evidence="10" type="ORF">ABT211_27765</name>
</gene>
<dbReference type="Gene3D" id="2.80.10.50">
    <property type="match status" value="3"/>
</dbReference>
<dbReference type="NCBIfam" id="TIGR02608">
    <property type="entry name" value="delta_60_rpt"/>
    <property type="match status" value="7"/>
</dbReference>
<dbReference type="InterPro" id="IPR001343">
    <property type="entry name" value="Hemolysn_Ca-bd"/>
</dbReference>
<evidence type="ECO:0000256" key="1">
    <source>
        <dbReference type="ARBA" id="ARBA00004370"/>
    </source>
</evidence>
<dbReference type="EMBL" id="JBEOZM010000014">
    <property type="protein sequence ID" value="MER6271061.1"/>
    <property type="molecule type" value="Genomic_DNA"/>
</dbReference>
<sequence>MAATLLALVLALPGTAVAAPGDLDPAFAGDGTVLTDFGGNDSAADVAVQSDGRIVSVGTSFDSSGAESDFALTRHNADGSLDPTFGGDGRVTTAVNNLPSNEGLQWSEAHAVALQPDDGNIVVAGSSWRGPENCCWFTLVRYRASDGSLDTSFGNGDGRVFTDFGVPEEATDVVALPGGKIVAAGYVGGQAAVARYNADGSLDPTFGGDGKVTTALGGSLQEGGDLRALAVQPDGKIVVAGEVGTTRFDFVLVRYNTDGSLDTGFGTGGIQRTDFGDYDSAEALAIQPDGRIVAAGSSGGRAALARYNTNGTLDPSFDGDGLVVTPGGGAEDMKLQSDGRIVVSGSGPGGFNVLRYNTDGGLDSGFGSGGRVATSFGGSDAAHGVALQSDGRIVAAGQGGSDNDFALARYLGGGGSTPPPPSADLSVTKTGPSTVTVGDRATYTVRVTNATASTAAATGVTLTDTLSGAGATPISATPSQGGCTTAATGATCALGTLAPGASATVTVVAEPRTTGTLTNTATVTATQTDPATGNNTATATGTVNNSRGCTIIGTSGADTLNGTIGNDVICGLGGNDTLNGNGGTDTVYGDYGNDNIDGGPGNDTLYGGPGNDTVNGSAGNDRVTTTDGVSGNDTANGGLGFDTCTTDPGDSRISCP</sequence>
<feature type="domain" description="DUF11" evidence="9">
    <location>
        <begin position="424"/>
        <end position="540"/>
    </location>
</feature>
<dbReference type="Pfam" id="PF17164">
    <property type="entry name" value="DUF5122"/>
    <property type="match status" value="7"/>
</dbReference>
<evidence type="ECO:0000256" key="4">
    <source>
        <dbReference type="ARBA" id="ARBA00022656"/>
    </source>
</evidence>
<dbReference type="Gene3D" id="2.60.40.10">
    <property type="entry name" value="Immunoglobulins"/>
    <property type="match status" value="1"/>
</dbReference>
<dbReference type="RefSeq" id="WP_351959473.1">
    <property type="nucleotide sequence ID" value="NZ_JBEOZM010000014.1"/>
</dbReference>
<dbReference type="PANTHER" id="PTHR38340:SF1">
    <property type="entry name" value="S-LAYER PROTEIN"/>
    <property type="match status" value="1"/>
</dbReference>
<comment type="subcellular location">
    <subcellularLocation>
        <location evidence="1">Membrane</location>
    </subcellularLocation>
    <subcellularLocation>
        <location evidence="2">Secreted</location>
    </subcellularLocation>
</comment>
<dbReference type="SUPFAM" id="SSF51120">
    <property type="entry name" value="beta-Roll"/>
    <property type="match status" value="1"/>
</dbReference>
<evidence type="ECO:0000313" key="11">
    <source>
        <dbReference type="Proteomes" id="UP001490365"/>
    </source>
</evidence>
<evidence type="ECO:0000256" key="3">
    <source>
        <dbReference type="ARBA" id="ARBA00022525"/>
    </source>
</evidence>
<organism evidence="10 11">
    <name type="scientific">Streptomyces sp. 900105755</name>
    <dbReference type="NCBI Taxonomy" id="3154389"/>
    <lineage>
        <taxon>Bacteria</taxon>
        <taxon>Bacillati</taxon>
        <taxon>Actinomycetota</taxon>
        <taxon>Actinomycetes</taxon>
        <taxon>Kitasatosporales</taxon>
        <taxon>Streptomycetaceae</taxon>
        <taxon>Streptomyces</taxon>
    </lineage>
</organism>
<dbReference type="InterPro" id="IPR050557">
    <property type="entry name" value="RTX_toxin/Mannuronan_C5-epim"/>
</dbReference>
<dbReference type="PROSITE" id="PS00330">
    <property type="entry name" value="HEMOLYSIN_CALCIUM"/>
    <property type="match status" value="1"/>
</dbReference>